<dbReference type="Proteomes" id="UP000277580">
    <property type="component" value="Unassembled WGS sequence"/>
</dbReference>
<proteinExistence type="predicted"/>
<feature type="region of interest" description="Disordered" evidence="1">
    <location>
        <begin position="194"/>
        <end position="219"/>
    </location>
</feature>
<dbReference type="AlphaFoldDB" id="A0A3N4KE35"/>
<evidence type="ECO:0000256" key="1">
    <source>
        <dbReference type="SAM" id="MobiDB-lite"/>
    </source>
</evidence>
<keyword evidence="3" id="KW-1185">Reference proteome</keyword>
<dbReference type="OrthoDB" id="10513369at2759"/>
<protein>
    <submittedName>
        <fullName evidence="2">Uncharacterized protein</fullName>
    </submittedName>
</protein>
<name>A0A3N4KE35_9PEZI</name>
<organism evidence="2 3">
    <name type="scientific">Morchella conica CCBAS932</name>
    <dbReference type="NCBI Taxonomy" id="1392247"/>
    <lineage>
        <taxon>Eukaryota</taxon>
        <taxon>Fungi</taxon>
        <taxon>Dikarya</taxon>
        <taxon>Ascomycota</taxon>
        <taxon>Pezizomycotina</taxon>
        <taxon>Pezizomycetes</taxon>
        <taxon>Pezizales</taxon>
        <taxon>Morchellaceae</taxon>
        <taxon>Morchella</taxon>
    </lineage>
</organism>
<dbReference type="EMBL" id="ML119158">
    <property type="protein sequence ID" value="RPB08804.1"/>
    <property type="molecule type" value="Genomic_DNA"/>
</dbReference>
<evidence type="ECO:0000313" key="2">
    <source>
        <dbReference type="EMBL" id="RPB08804.1"/>
    </source>
</evidence>
<gene>
    <name evidence="2" type="ORF">P167DRAFT_548570</name>
</gene>
<accession>A0A3N4KE35</accession>
<feature type="compositionally biased region" description="Low complexity" evidence="1">
    <location>
        <begin position="199"/>
        <end position="210"/>
    </location>
</feature>
<dbReference type="InParanoid" id="A0A3N4KE35"/>
<sequence>MFFVTQAHPKDHFSSLKFLAKRVYPTTSTPVLSTNLSVGRKENVQVLEIEIIARDLCNPLRTFPKVDGLGTFPTLLSCLCSGCRICQQRYTSFATSCSPGSPTFSSLHLSLCISRIQSGGIQTGPWHYQSPLIDLFVFPFFATILSSKTNKGCSSFRRDRGAIAVEVSSIKAVASSEGLRHYPPIIKADSATQAGIEGPTGTTNTGRTGTLMPDRGGVGQRWSSAIKKIYKKIKGCKPVSFFRKGKKQG</sequence>
<evidence type="ECO:0000313" key="3">
    <source>
        <dbReference type="Proteomes" id="UP000277580"/>
    </source>
</evidence>
<reference evidence="2 3" key="1">
    <citation type="journal article" date="2018" name="Nat. Ecol. Evol.">
        <title>Pezizomycetes genomes reveal the molecular basis of ectomycorrhizal truffle lifestyle.</title>
        <authorList>
            <person name="Murat C."/>
            <person name="Payen T."/>
            <person name="Noel B."/>
            <person name="Kuo A."/>
            <person name="Morin E."/>
            <person name="Chen J."/>
            <person name="Kohler A."/>
            <person name="Krizsan K."/>
            <person name="Balestrini R."/>
            <person name="Da Silva C."/>
            <person name="Montanini B."/>
            <person name="Hainaut M."/>
            <person name="Levati E."/>
            <person name="Barry K.W."/>
            <person name="Belfiori B."/>
            <person name="Cichocki N."/>
            <person name="Clum A."/>
            <person name="Dockter R.B."/>
            <person name="Fauchery L."/>
            <person name="Guy J."/>
            <person name="Iotti M."/>
            <person name="Le Tacon F."/>
            <person name="Lindquist E.A."/>
            <person name="Lipzen A."/>
            <person name="Malagnac F."/>
            <person name="Mello A."/>
            <person name="Molinier V."/>
            <person name="Miyauchi S."/>
            <person name="Poulain J."/>
            <person name="Riccioni C."/>
            <person name="Rubini A."/>
            <person name="Sitrit Y."/>
            <person name="Splivallo R."/>
            <person name="Traeger S."/>
            <person name="Wang M."/>
            <person name="Zifcakova L."/>
            <person name="Wipf D."/>
            <person name="Zambonelli A."/>
            <person name="Paolocci F."/>
            <person name="Nowrousian M."/>
            <person name="Ottonello S."/>
            <person name="Baldrian P."/>
            <person name="Spatafora J.W."/>
            <person name="Henrissat B."/>
            <person name="Nagy L.G."/>
            <person name="Aury J.M."/>
            <person name="Wincker P."/>
            <person name="Grigoriev I.V."/>
            <person name="Bonfante P."/>
            <person name="Martin F.M."/>
        </authorList>
    </citation>
    <scope>NUCLEOTIDE SEQUENCE [LARGE SCALE GENOMIC DNA]</scope>
    <source>
        <strain evidence="2 3">CCBAS932</strain>
    </source>
</reference>